<gene>
    <name evidence="1" type="ordered locus">VC_A0761</name>
</gene>
<dbReference type="EMBL" id="AE003853">
    <property type="protein sequence ID" value="AAF96659.1"/>
    <property type="molecule type" value="Genomic_DNA"/>
</dbReference>
<organism evidence="1 2">
    <name type="scientific">Vibrio cholerae serotype O1 (strain ATCC 39315 / El Tor Inaba N16961)</name>
    <dbReference type="NCBI Taxonomy" id="243277"/>
    <lineage>
        <taxon>Bacteria</taxon>
        <taxon>Pseudomonadati</taxon>
        <taxon>Pseudomonadota</taxon>
        <taxon>Gammaproteobacteria</taxon>
        <taxon>Vibrionales</taxon>
        <taxon>Vibrionaceae</taxon>
        <taxon>Vibrio</taxon>
    </lineage>
</organism>
<keyword evidence="2" id="KW-1185">Reference proteome</keyword>
<sequence length="32" mass="3898">MPDRLLRFSAICSTDRRKQTNLFSSDLKQQWR</sequence>
<proteinExistence type="predicted"/>
<reference evidence="1 2" key="1">
    <citation type="journal article" date="2000" name="Nature">
        <title>DNA sequence of both chromosomes of the cholera pathogen Vibrio cholerae.</title>
        <authorList>
            <person name="Heidelberg J.F."/>
            <person name="Eisen J.A."/>
            <person name="Nelson W.C."/>
            <person name="Clayton R.A."/>
            <person name="Gwinn M.L."/>
            <person name="Dodson R.J."/>
            <person name="Haft D.H."/>
            <person name="Hickey E.K."/>
            <person name="Peterson J.D."/>
            <person name="Umayam L.A."/>
            <person name="Gill S.R."/>
            <person name="Nelson K.E."/>
            <person name="Read T.D."/>
            <person name="Tettelin H."/>
            <person name="Richardson D."/>
            <person name="Ermolaeva M.D."/>
            <person name="Vamathevan J."/>
            <person name="Bass S."/>
            <person name="Qin H."/>
            <person name="Dragoi I."/>
            <person name="Sellers P."/>
            <person name="McDonald L."/>
            <person name="Utterback T."/>
            <person name="Fleishmann R.D."/>
            <person name="Nierman W.C."/>
            <person name="White O."/>
            <person name="Salzberg S.L."/>
            <person name="Smith H.O."/>
            <person name="Colwell R.R."/>
            <person name="Mekalanos J.J."/>
            <person name="Venter J.C."/>
            <person name="Fraser C.M."/>
        </authorList>
    </citation>
    <scope>NUCLEOTIDE SEQUENCE [LARGE SCALE GENOMIC DNA]</scope>
    <source>
        <strain evidence="2">ATCC 39315 / El Tor Inaba N16961</strain>
    </source>
</reference>
<dbReference type="AlphaFoldDB" id="Q9KLI3"/>
<dbReference type="EnsemblBacteria" id="AAF96659">
    <property type="protein sequence ID" value="AAF96659"/>
    <property type="gene ID" value="VC_A0761"/>
</dbReference>
<evidence type="ECO:0000313" key="1">
    <source>
        <dbReference type="EMBL" id="AAF96659.1"/>
    </source>
</evidence>
<name>Q9KLI3_VIBCH</name>
<dbReference type="KEGG" id="vch:VC_A0761"/>
<accession>Q9KLI3</accession>
<evidence type="ECO:0000313" key="2">
    <source>
        <dbReference type="Proteomes" id="UP000000584"/>
    </source>
</evidence>
<dbReference type="HOGENOM" id="CLU_3391973_0_0_6"/>
<protein>
    <submittedName>
        <fullName evidence="1">Uncharacterized protein</fullName>
    </submittedName>
</protein>
<dbReference type="PIR" id="B82421">
    <property type="entry name" value="B82421"/>
</dbReference>
<dbReference type="Proteomes" id="UP000000584">
    <property type="component" value="Chromosome II"/>
</dbReference>
<dbReference type="DNASU" id="2612363"/>